<organism evidence="2">
    <name type="scientific">Chromera velia CCMP2878</name>
    <dbReference type="NCBI Taxonomy" id="1169474"/>
    <lineage>
        <taxon>Eukaryota</taxon>
        <taxon>Sar</taxon>
        <taxon>Alveolata</taxon>
        <taxon>Colpodellida</taxon>
        <taxon>Chromeraceae</taxon>
        <taxon>Chromera</taxon>
    </lineage>
</organism>
<dbReference type="VEuPathDB" id="CryptoDB:Cvel_22336"/>
<dbReference type="AlphaFoldDB" id="A0A0G4GKP4"/>
<proteinExistence type="predicted"/>
<name>A0A0G4GKP4_9ALVE</name>
<evidence type="ECO:0000313" key="2">
    <source>
        <dbReference type="EMBL" id="CEM30599.1"/>
    </source>
</evidence>
<feature type="compositionally biased region" description="Polar residues" evidence="1">
    <location>
        <begin position="97"/>
        <end position="118"/>
    </location>
</feature>
<accession>A0A0G4GKP4</accession>
<dbReference type="PhylomeDB" id="A0A0G4GKP4"/>
<protein>
    <submittedName>
        <fullName evidence="2">Uncharacterized protein</fullName>
    </submittedName>
</protein>
<evidence type="ECO:0000256" key="1">
    <source>
        <dbReference type="SAM" id="MobiDB-lite"/>
    </source>
</evidence>
<feature type="region of interest" description="Disordered" evidence="1">
    <location>
        <begin position="96"/>
        <end position="118"/>
    </location>
</feature>
<sequence length="118" mass="12377">MNPSKMAVYGSNNINSGWTLLGSYSNQLSWADNEQRSFSADTTKGYFTYIKAVGQRVSQAGDEYMALGDIGLYGTPATLCSANQRVVSHACQAYPAGTTNTAGDNASGGDTTCNGESP</sequence>
<dbReference type="EMBL" id="CDMZ01001310">
    <property type="protein sequence ID" value="CEM30599.1"/>
    <property type="molecule type" value="Genomic_DNA"/>
</dbReference>
<reference evidence="2" key="1">
    <citation type="submission" date="2014-11" db="EMBL/GenBank/DDBJ databases">
        <authorList>
            <person name="Otto D Thomas"/>
            <person name="Naeem Raeece"/>
        </authorList>
    </citation>
    <scope>NUCLEOTIDE SEQUENCE</scope>
</reference>
<gene>
    <name evidence="2" type="ORF">Cvel_22336</name>
</gene>